<feature type="domain" description="SB" evidence="8">
    <location>
        <begin position="267"/>
        <end position="335"/>
    </location>
</feature>
<dbReference type="Pfam" id="PF05743">
    <property type="entry name" value="UEV"/>
    <property type="match status" value="1"/>
</dbReference>
<name>A0A2V3ITJ3_9FLOR</name>
<keyword evidence="4" id="KW-0967">Endosome</keyword>
<dbReference type="CDD" id="cd11685">
    <property type="entry name" value="UEV_TSG101-like"/>
    <property type="match status" value="1"/>
</dbReference>
<keyword evidence="11" id="KW-1185">Reference proteome</keyword>
<dbReference type="PROSITE" id="PS51312">
    <property type="entry name" value="SB"/>
    <property type="match status" value="1"/>
</dbReference>
<organism evidence="10 11">
    <name type="scientific">Gracilariopsis chorda</name>
    <dbReference type="NCBI Taxonomy" id="448386"/>
    <lineage>
        <taxon>Eukaryota</taxon>
        <taxon>Rhodophyta</taxon>
        <taxon>Florideophyceae</taxon>
        <taxon>Rhodymeniophycidae</taxon>
        <taxon>Gracilariales</taxon>
        <taxon>Gracilariaceae</taxon>
        <taxon>Gracilariopsis</taxon>
    </lineage>
</organism>
<gene>
    <name evidence="10" type="ORF">BWQ96_04834</name>
</gene>
<evidence type="ECO:0000256" key="7">
    <source>
        <dbReference type="PROSITE-ProRule" id="PRU00644"/>
    </source>
</evidence>
<keyword evidence="5 7" id="KW-0653">Protein transport</keyword>
<dbReference type="InterPro" id="IPR037202">
    <property type="entry name" value="ESCRT_assembly_dom"/>
</dbReference>
<evidence type="ECO:0000259" key="8">
    <source>
        <dbReference type="PROSITE" id="PS51312"/>
    </source>
</evidence>
<sequence>MPSPPQAPVPLQIPEHVRACIRQSRAYQPQNEPRVIHDLIECCTRYPTLHAIISNFRPLGGTPQRLVALRGTIPIVYKSSSYKIPVHIWVMSFHPQGPPLIYVVPTRSMVFRANHPHVNHTNGFVHLPYLSQWDPLTSTLQACVHAMIQVFSVKPPVYSRDNRPVSNCEAEKLKLLRNLSARLAIALGHRRRSAEKEVKRLDAHMVKIAAEDDTHQAVARQRSKEYNGLTQARDVLKAEQTVLKDWLSQHPSQAQNASIDDITIPRTMLSQQSTEATTKDAAITDALDQMDEAIDRGVIETETYMREVRKLARLQFFHRATLRKIQLHLGSAEPQRLRDYPIPTTSPKLHRVPHAAFQL</sequence>
<feature type="domain" description="UEV" evidence="9">
    <location>
        <begin position="16"/>
        <end position="161"/>
    </location>
</feature>
<keyword evidence="3 7" id="KW-0813">Transport</keyword>
<dbReference type="OrthoDB" id="906at2759"/>
<dbReference type="STRING" id="448386.A0A2V3ITJ3"/>
<proteinExistence type="inferred from homology"/>
<comment type="caution">
    <text evidence="10">The sequence shown here is derived from an EMBL/GenBank/DDBJ whole genome shotgun (WGS) entry which is preliminary data.</text>
</comment>
<accession>A0A2V3ITJ3</accession>
<dbReference type="GO" id="GO:0043130">
    <property type="term" value="F:ubiquitin binding"/>
    <property type="evidence" value="ECO:0007669"/>
    <property type="project" value="TreeGrafter"/>
</dbReference>
<evidence type="ECO:0000313" key="10">
    <source>
        <dbReference type="EMBL" id="PXF45419.1"/>
    </source>
</evidence>
<dbReference type="SUPFAM" id="SSF54495">
    <property type="entry name" value="UBC-like"/>
    <property type="match status" value="1"/>
</dbReference>
<dbReference type="PROSITE" id="PS51322">
    <property type="entry name" value="UEV"/>
    <property type="match status" value="1"/>
</dbReference>
<dbReference type="PANTHER" id="PTHR23306:SF3">
    <property type="entry name" value="TUMOR SUPPRESSOR PROTEIN 101"/>
    <property type="match status" value="1"/>
</dbReference>
<dbReference type="Proteomes" id="UP000247409">
    <property type="component" value="Unassembled WGS sequence"/>
</dbReference>
<evidence type="ECO:0000256" key="6">
    <source>
        <dbReference type="ARBA" id="ARBA00023054"/>
    </source>
</evidence>
<comment type="similarity">
    <text evidence="2">Belongs to the ubiquitin-conjugating enzyme family. UEV subfamily.</text>
</comment>
<dbReference type="Gene3D" id="3.10.110.10">
    <property type="entry name" value="Ubiquitin Conjugating Enzyme"/>
    <property type="match status" value="1"/>
</dbReference>
<dbReference type="InterPro" id="IPR008883">
    <property type="entry name" value="UEV_N"/>
</dbReference>
<dbReference type="PANTHER" id="PTHR23306">
    <property type="entry name" value="TUMOR SUSCEPTIBILITY GENE 101 PROTEIN-RELATED"/>
    <property type="match status" value="1"/>
</dbReference>
<evidence type="ECO:0000256" key="1">
    <source>
        <dbReference type="ARBA" id="ARBA00004177"/>
    </source>
</evidence>
<evidence type="ECO:0000313" key="11">
    <source>
        <dbReference type="Proteomes" id="UP000247409"/>
    </source>
</evidence>
<dbReference type="InterPro" id="IPR052070">
    <property type="entry name" value="ESCRT-I_UEV_domain"/>
</dbReference>
<evidence type="ECO:0000256" key="5">
    <source>
        <dbReference type="ARBA" id="ARBA00022927"/>
    </source>
</evidence>
<protein>
    <submittedName>
        <fullName evidence="10">Protein ELC-like</fullName>
    </submittedName>
</protein>
<dbReference type="SUPFAM" id="SSF140111">
    <property type="entry name" value="Endosomal sorting complex assembly domain"/>
    <property type="match status" value="1"/>
</dbReference>
<evidence type="ECO:0000256" key="4">
    <source>
        <dbReference type="ARBA" id="ARBA00022753"/>
    </source>
</evidence>
<evidence type="ECO:0000256" key="2">
    <source>
        <dbReference type="ARBA" id="ARBA00009594"/>
    </source>
</evidence>
<dbReference type="Pfam" id="PF09454">
    <property type="entry name" value="Vps23_core"/>
    <property type="match status" value="1"/>
</dbReference>
<evidence type="ECO:0000256" key="3">
    <source>
        <dbReference type="ARBA" id="ARBA00022448"/>
    </source>
</evidence>
<dbReference type="AlphaFoldDB" id="A0A2V3ITJ3"/>
<dbReference type="InterPro" id="IPR016135">
    <property type="entry name" value="UBQ-conjugating_enzyme/RWD"/>
</dbReference>
<dbReference type="EMBL" id="NBIV01000061">
    <property type="protein sequence ID" value="PXF45419.1"/>
    <property type="molecule type" value="Genomic_DNA"/>
</dbReference>
<dbReference type="GO" id="GO:0015031">
    <property type="term" value="P:protein transport"/>
    <property type="evidence" value="ECO:0007669"/>
    <property type="project" value="UniProtKB-UniRule"/>
</dbReference>
<dbReference type="GO" id="GO:0000813">
    <property type="term" value="C:ESCRT I complex"/>
    <property type="evidence" value="ECO:0007669"/>
    <property type="project" value="TreeGrafter"/>
</dbReference>
<dbReference type="Gene3D" id="6.10.140.820">
    <property type="match status" value="1"/>
</dbReference>
<reference evidence="10 11" key="1">
    <citation type="journal article" date="2018" name="Mol. Biol. Evol.">
        <title>Analysis of the draft genome of the red seaweed Gracilariopsis chorda provides insights into genome size evolution in Rhodophyta.</title>
        <authorList>
            <person name="Lee J."/>
            <person name="Yang E.C."/>
            <person name="Graf L."/>
            <person name="Yang J.H."/>
            <person name="Qiu H."/>
            <person name="Zel Zion U."/>
            <person name="Chan C.X."/>
            <person name="Stephens T.G."/>
            <person name="Weber A.P.M."/>
            <person name="Boo G.H."/>
            <person name="Boo S.M."/>
            <person name="Kim K.M."/>
            <person name="Shin Y."/>
            <person name="Jung M."/>
            <person name="Lee S.J."/>
            <person name="Yim H.S."/>
            <person name="Lee J.H."/>
            <person name="Bhattacharya D."/>
            <person name="Yoon H.S."/>
        </authorList>
    </citation>
    <scope>NUCLEOTIDE SEQUENCE [LARGE SCALE GENOMIC DNA]</scope>
    <source>
        <strain evidence="10 11">SKKU-2015</strain>
        <tissue evidence="10">Whole body</tissue>
    </source>
</reference>
<evidence type="ECO:0000259" key="9">
    <source>
        <dbReference type="PROSITE" id="PS51322"/>
    </source>
</evidence>
<dbReference type="GO" id="GO:0008333">
    <property type="term" value="P:endosome to lysosome transport"/>
    <property type="evidence" value="ECO:0007669"/>
    <property type="project" value="TreeGrafter"/>
</dbReference>
<comment type="subcellular location">
    <subcellularLocation>
        <location evidence="1">Endosome</location>
    </subcellularLocation>
</comment>
<dbReference type="InterPro" id="IPR017916">
    <property type="entry name" value="SB_dom"/>
</dbReference>
<keyword evidence="6" id="KW-0175">Coiled coil</keyword>